<keyword evidence="6" id="KW-0804">Transcription</keyword>
<feature type="domain" description="DEUBAD" evidence="9">
    <location>
        <begin position="292"/>
        <end position="402"/>
    </location>
</feature>
<dbReference type="InterPro" id="IPR044867">
    <property type="entry name" value="DEUBAD_dom"/>
</dbReference>
<dbReference type="ExpressionAtlas" id="A0A1D6JBJ0">
    <property type="expression patterns" value="baseline and differential"/>
</dbReference>
<evidence type="ECO:0000313" key="10">
    <source>
        <dbReference type="EMBL" id="AQK45247.1"/>
    </source>
</evidence>
<keyword evidence="5" id="KW-0805">Transcription regulation</keyword>
<gene>
    <name evidence="10" type="ORF">ZEAMMB73_Zm00001d025988</name>
</gene>
<dbReference type="InterPro" id="IPR028020">
    <property type="entry name" value="ASX_DEUBAD_dom"/>
</dbReference>
<dbReference type="AlphaFoldDB" id="A0A1D6JBJ0"/>
<dbReference type="InParanoid" id="A0A1D6JBJ0"/>
<dbReference type="PANTHER" id="PTHR46855:SF1">
    <property type="entry name" value="GATA TRANSCRIPTION FACTOR 26"/>
    <property type="match status" value="1"/>
</dbReference>
<evidence type="ECO:0000256" key="2">
    <source>
        <dbReference type="ARBA" id="ARBA00022723"/>
    </source>
</evidence>
<dbReference type="EMBL" id="CM000786">
    <property type="protein sequence ID" value="AQK45247.1"/>
    <property type="molecule type" value="Genomic_DNA"/>
</dbReference>
<evidence type="ECO:0000259" key="9">
    <source>
        <dbReference type="PROSITE" id="PS51916"/>
    </source>
</evidence>
<evidence type="ECO:0000256" key="1">
    <source>
        <dbReference type="ARBA" id="ARBA00004123"/>
    </source>
</evidence>
<evidence type="ECO:0000256" key="4">
    <source>
        <dbReference type="ARBA" id="ARBA00022833"/>
    </source>
</evidence>
<dbReference type="eggNOG" id="KOG1601">
    <property type="taxonomic scope" value="Eukaryota"/>
</dbReference>
<dbReference type="CDD" id="cd00202">
    <property type="entry name" value="ZnF_GATA"/>
    <property type="match status" value="1"/>
</dbReference>
<evidence type="ECO:0000256" key="8">
    <source>
        <dbReference type="SAM" id="MobiDB-lite"/>
    </source>
</evidence>
<dbReference type="Pfam" id="PF00320">
    <property type="entry name" value="GATA"/>
    <property type="match status" value="1"/>
</dbReference>
<dbReference type="GO" id="GO:0043565">
    <property type="term" value="F:sequence-specific DNA binding"/>
    <property type="evidence" value="ECO:0007669"/>
    <property type="project" value="InterPro"/>
</dbReference>
<keyword evidence="2" id="KW-0479">Metal-binding</keyword>
<dbReference type="SUPFAM" id="SSF57716">
    <property type="entry name" value="Glucocorticoid receptor-like (DNA-binding domain)"/>
    <property type="match status" value="1"/>
</dbReference>
<feature type="region of interest" description="Disordered" evidence="8">
    <location>
        <begin position="49"/>
        <end position="83"/>
    </location>
</feature>
<dbReference type="Gene3D" id="3.30.50.10">
    <property type="entry name" value="Erythroid Transcription Factor GATA-1, subunit A"/>
    <property type="match status" value="1"/>
</dbReference>
<feature type="region of interest" description="Disordered" evidence="8">
    <location>
        <begin position="404"/>
        <end position="425"/>
    </location>
</feature>
<dbReference type="PaxDb" id="4577-GRMZM2G421212_P01"/>
<keyword evidence="4" id="KW-0862">Zinc</keyword>
<accession>A0A1D6JBJ0</accession>
<feature type="region of interest" description="Disordered" evidence="8">
    <location>
        <begin position="530"/>
        <end position="549"/>
    </location>
</feature>
<keyword evidence="7" id="KW-0539">Nucleus</keyword>
<evidence type="ECO:0000256" key="7">
    <source>
        <dbReference type="ARBA" id="ARBA00023242"/>
    </source>
</evidence>
<name>A0A1D6JBJ0_MAIZE</name>
<dbReference type="InterPro" id="IPR044589">
    <property type="entry name" value="GATA26/27"/>
</dbReference>
<dbReference type="Gene3D" id="1.10.2020.20">
    <property type="match status" value="1"/>
</dbReference>
<dbReference type="STRING" id="4577.A0A1D6JBJ0"/>
<dbReference type="GO" id="GO:0008270">
    <property type="term" value="F:zinc ion binding"/>
    <property type="evidence" value="ECO:0007669"/>
    <property type="project" value="UniProtKB-KW"/>
</dbReference>
<dbReference type="IntAct" id="A0A1D6JBJ0">
    <property type="interactions" value="2"/>
</dbReference>
<dbReference type="PANTHER" id="PTHR46855">
    <property type="entry name" value="OSJNBB0038F03.10 PROTEIN"/>
    <property type="match status" value="1"/>
</dbReference>
<dbReference type="SMART" id="SM00401">
    <property type="entry name" value="ZnF_GATA"/>
    <property type="match status" value="1"/>
</dbReference>
<evidence type="ECO:0000256" key="6">
    <source>
        <dbReference type="ARBA" id="ARBA00023163"/>
    </source>
</evidence>
<dbReference type="Pfam" id="PF13919">
    <property type="entry name" value="ASXH"/>
    <property type="match status" value="1"/>
</dbReference>
<organism evidence="10">
    <name type="scientific">Zea mays</name>
    <name type="common">Maize</name>
    <dbReference type="NCBI Taxonomy" id="4577"/>
    <lineage>
        <taxon>Eukaryota</taxon>
        <taxon>Viridiplantae</taxon>
        <taxon>Streptophyta</taxon>
        <taxon>Embryophyta</taxon>
        <taxon>Tracheophyta</taxon>
        <taxon>Spermatophyta</taxon>
        <taxon>Magnoliopsida</taxon>
        <taxon>Liliopsida</taxon>
        <taxon>Poales</taxon>
        <taxon>Poaceae</taxon>
        <taxon>PACMAD clade</taxon>
        <taxon>Panicoideae</taxon>
        <taxon>Andropogonodae</taxon>
        <taxon>Andropogoneae</taxon>
        <taxon>Tripsacinae</taxon>
        <taxon>Zea</taxon>
    </lineage>
</organism>
<dbReference type="InterPro" id="IPR013088">
    <property type="entry name" value="Znf_NHR/GATA"/>
</dbReference>
<proteinExistence type="predicted"/>
<keyword evidence="3" id="KW-0863">Zinc-finger</keyword>
<dbReference type="InterPro" id="IPR038108">
    <property type="entry name" value="RPN13_DEUBAD_sf"/>
</dbReference>
<evidence type="ECO:0000256" key="5">
    <source>
        <dbReference type="ARBA" id="ARBA00023015"/>
    </source>
</evidence>
<sequence>MASSPTTFLMDVSWQNAGTGTPLWRNGPPDKPVLCNACGSRWRTKGSLANYTPMHRNDNIDDDEPRVSKLKPPTSKLKSQKKKTNHIIMENGPFSGQNFRKMGDVDPSYRSSSGSAVSYSESCAPYGAADASEMTGSAQSHAWESLVPSRKRSCVTRPKPSPVEKLAKELNYIMHEEKLYYLSESSEEDLLYHSETPIGSFEIGSGSVLLRHPNSKSLEEESKTSSIPADNKSYITSESYSDSASFVVHSGNKAAINLNLPTARPKKSPLHMEDNARRDKLHYENQHVLESVDSPLVSVDLEDVINYTNFMKYLTKEDRRQLLKFLPPVDSLTPPESLRSMFSCIQFSDAIDSYQMLLREGILDPSLCGDEEWKKVKTLALTNLTKCSWLECYKQKKGAKETGGVGGISGPEGFTKSTMKPLKRPRDTHFQSDAELDGTMRSPLRVLKSGALALQFESSSLPKSGYATEDSTCTGGAPNLFMLPLEKLPLLVPSQYAVSDQDLLLEIPLNARHPEAELLCQPSQLMSSITSSSTSMGGVAEGEGYLKQP</sequence>
<evidence type="ECO:0000256" key="3">
    <source>
        <dbReference type="ARBA" id="ARBA00022771"/>
    </source>
</evidence>
<dbReference type="InterPro" id="IPR000679">
    <property type="entry name" value="Znf_GATA"/>
</dbReference>
<dbReference type="PROSITE" id="PS51916">
    <property type="entry name" value="DEUBAD"/>
    <property type="match status" value="1"/>
</dbReference>
<dbReference type="GO" id="GO:0006355">
    <property type="term" value="P:regulation of DNA-templated transcription"/>
    <property type="evidence" value="ECO:0007669"/>
    <property type="project" value="InterPro"/>
</dbReference>
<comment type="subcellular location">
    <subcellularLocation>
        <location evidence="1">Nucleus</location>
    </subcellularLocation>
</comment>
<protein>
    <submittedName>
        <fullName evidence="10">GATA transcription factor 26</fullName>
    </submittedName>
</protein>
<dbReference type="OMA" id="TFPCKRR"/>
<dbReference type="FunCoup" id="A0A1D6JBJ0">
    <property type="interactions" value="2842"/>
</dbReference>
<reference evidence="10" key="1">
    <citation type="submission" date="2015-12" db="EMBL/GenBank/DDBJ databases">
        <title>Update maize B73 reference genome by single molecule sequencing technologies.</title>
        <authorList>
            <consortium name="Maize Genome Sequencing Project"/>
            <person name="Ware D."/>
        </authorList>
    </citation>
    <scope>NUCLEOTIDE SEQUENCE</scope>
    <source>
        <tissue evidence="10">Seedling</tissue>
    </source>
</reference>
<dbReference type="GO" id="GO:0005634">
    <property type="term" value="C:nucleus"/>
    <property type="evidence" value="ECO:0007669"/>
    <property type="project" value="UniProtKB-SubCell"/>
</dbReference>